<comment type="caution">
    <text evidence="1">The sequence shown here is derived from an EMBL/GenBank/DDBJ whole genome shotgun (WGS) entry which is preliminary data.</text>
</comment>
<organism evidence="1 2">
    <name type="scientific">Dendrobium thyrsiflorum</name>
    <name type="common">Pinecone-like raceme dendrobium</name>
    <name type="synonym">Orchid</name>
    <dbReference type="NCBI Taxonomy" id="117978"/>
    <lineage>
        <taxon>Eukaryota</taxon>
        <taxon>Viridiplantae</taxon>
        <taxon>Streptophyta</taxon>
        <taxon>Embryophyta</taxon>
        <taxon>Tracheophyta</taxon>
        <taxon>Spermatophyta</taxon>
        <taxon>Magnoliopsida</taxon>
        <taxon>Liliopsida</taxon>
        <taxon>Asparagales</taxon>
        <taxon>Orchidaceae</taxon>
        <taxon>Epidendroideae</taxon>
        <taxon>Malaxideae</taxon>
        <taxon>Dendrobiinae</taxon>
        <taxon>Dendrobium</taxon>
    </lineage>
</organism>
<proteinExistence type="predicted"/>
<keyword evidence="2" id="KW-1185">Reference proteome</keyword>
<dbReference type="AlphaFoldDB" id="A0ABD0TY53"/>
<dbReference type="Proteomes" id="UP001552299">
    <property type="component" value="Unassembled WGS sequence"/>
</dbReference>
<protein>
    <submittedName>
        <fullName evidence="1">Uncharacterized protein</fullName>
    </submittedName>
</protein>
<sequence>MINLFELDGTLEITQLNLFSLIAGRGFSGSACIQENLVLPSAEARTYEGGPGHFDLATSSNFFHLCHSHLRLELRDSLAVR</sequence>
<dbReference type="EMBL" id="JANQDX010000019">
    <property type="protein sequence ID" value="KAL0904631.1"/>
    <property type="molecule type" value="Genomic_DNA"/>
</dbReference>
<evidence type="ECO:0000313" key="1">
    <source>
        <dbReference type="EMBL" id="KAL0904631.1"/>
    </source>
</evidence>
<accession>A0ABD0TY53</accession>
<gene>
    <name evidence="1" type="ORF">M5K25_026760</name>
</gene>
<name>A0ABD0TY53_DENTH</name>
<evidence type="ECO:0000313" key="2">
    <source>
        <dbReference type="Proteomes" id="UP001552299"/>
    </source>
</evidence>
<reference evidence="1 2" key="1">
    <citation type="journal article" date="2024" name="Plant Biotechnol. J.">
        <title>Dendrobium thyrsiflorum genome and its molecular insights into genes involved in important horticultural traits.</title>
        <authorList>
            <person name="Chen B."/>
            <person name="Wang J.Y."/>
            <person name="Zheng P.J."/>
            <person name="Li K.L."/>
            <person name="Liang Y.M."/>
            <person name="Chen X.F."/>
            <person name="Zhang C."/>
            <person name="Zhao X."/>
            <person name="He X."/>
            <person name="Zhang G.Q."/>
            <person name="Liu Z.J."/>
            <person name="Xu Q."/>
        </authorList>
    </citation>
    <scope>NUCLEOTIDE SEQUENCE [LARGE SCALE GENOMIC DNA]</scope>
    <source>
        <strain evidence="1">GZMU011</strain>
    </source>
</reference>